<dbReference type="GO" id="GO:0016787">
    <property type="term" value="F:hydrolase activity"/>
    <property type="evidence" value="ECO:0007669"/>
    <property type="project" value="UniProtKB-KW"/>
</dbReference>
<evidence type="ECO:0000256" key="11">
    <source>
        <dbReference type="PROSITE-ProRule" id="PRU00552"/>
    </source>
</evidence>
<dbReference type="PANTHER" id="PTHR47958">
    <property type="entry name" value="ATP-DEPENDENT RNA HELICASE DBP3"/>
    <property type="match status" value="1"/>
</dbReference>
<evidence type="ECO:0000259" key="13">
    <source>
        <dbReference type="PROSITE" id="PS51195"/>
    </source>
</evidence>
<evidence type="ECO:0000256" key="9">
    <source>
        <dbReference type="ARBA" id="ARBA00022884"/>
    </source>
</evidence>
<dbReference type="OrthoDB" id="196131at2759"/>
<evidence type="ECO:0000313" key="14">
    <source>
        <dbReference type="EMBL" id="KNC82643.1"/>
    </source>
</evidence>
<proteinExistence type="predicted"/>
<evidence type="ECO:0000256" key="5">
    <source>
        <dbReference type="ARBA" id="ARBA00022801"/>
    </source>
</evidence>
<dbReference type="PROSITE" id="PS51192">
    <property type="entry name" value="HELICASE_ATP_BIND_1"/>
    <property type="match status" value="1"/>
</dbReference>
<accession>A0A0L0G390</accession>
<keyword evidence="7" id="KW-0862">Zinc</keyword>
<dbReference type="SUPFAM" id="SSF52540">
    <property type="entry name" value="P-loop containing nucleoside triphosphate hydrolases"/>
    <property type="match status" value="2"/>
</dbReference>
<name>A0A0L0G390_9EUKA</name>
<dbReference type="GO" id="GO:0008270">
    <property type="term" value="F:zinc ion binding"/>
    <property type="evidence" value="ECO:0007669"/>
    <property type="project" value="UniProtKB-KW"/>
</dbReference>
<gene>
    <name evidence="14" type="ORF">SARC_05083</name>
</gene>
<dbReference type="RefSeq" id="XP_014156545.1">
    <property type="nucleotide sequence ID" value="XM_014301070.1"/>
</dbReference>
<evidence type="ECO:0000259" key="12">
    <source>
        <dbReference type="PROSITE" id="PS51192"/>
    </source>
</evidence>
<dbReference type="eggNOG" id="KOG0341">
    <property type="taxonomic scope" value="Eukaryota"/>
</dbReference>
<dbReference type="InterPro" id="IPR014014">
    <property type="entry name" value="RNA_helicase_DEAD_Q_motif"/>
</dbReference>
<keyword evidence="9" id="KW-0694">RNA-binding</keyword>
<evidence type="ECO:0000313" key="15">
    <source>
        <dbReference type="Proteomes" id="UP000054560"/>
    </source>
</evidence>
<dbReference type="STRING" id="667725.A0A0L0G390"/>
<evidence type="ECO:0000256" key="2">
    <source>
        <dbReference type="ARBA" id="ARBA00022723"/>
    </source>
</evidence>
<dbReference type="AlphaFoldDB" id="A0A0L0G390"/>
<evidence type="ECO:0000256" key="6">
    <source>
        <dbReference type="ARBA" id="ARBA00022806"/>
    </source>
</evidence>
<evidence type="ECO:0000256" key="10">
    <source>
        <dbReference type="ARBA" id="ARBA00047984"/>
    </source>
</evidence>
<dbReference type="InterPro" id="IPR027417">
    <property type="entry name" value="P-loop_NTPase"/>
</dbReference>
<feature type="domain" description="DEAD-box RNA helicase Q" evidence="13">
    <location>
        <begin position="1"/>
        <end position="24"/>
    </location>
</feature>
<dbReference type="Proteomes" id="UP000054560">
    <property type="component" value="Unassembled WGS sequence"/>
</dbReference>
<dbReference type="InterPro" id="IPR011545">
    <property type="entry name" value="DEAD/DEAH_box_helicase_dom"/>
</dbReference>
<dbReference type="Gene3D" id="3.40.50.300">
    <property type="entry name" value="P-loop containing nucleotide triphosphate hydrolases"/>
    <property type="match status" value="2"/>
</dbReference>
<keyword evidence="2" id="KW-0479">Metal-binding</keyword>
<reference evidence="14 15" key="1">
    <citation type="submission" date="2011-02" db="EMBL/GenBank/DDBJ databases">
        <title>The Genome Sequence of Sphaeroforma arctica JP610.</title>
        <authorList>
            <consortium name="The Broad Institute Genome Sequencing Platform"/>
            <person name="Russ C."/>
            <person name="Cuomo C."/>
            <person name="Young S.K."/>
            <person name="Zeng Q."/>
            <person name="Gargeya S."/>
            <person name="Alvarado L."/>
            <person name="Berlin A."/>
            <person name="Chapman S.B."/>
            <person name="Chen Z."/>
            <person name="Freedman E."/>
            <person name="Gellesch M."/>
            <person name="Goldberg J."/>
            <person name="Griggs A."/>
            <person name="Gujja S."/>
            <person name="Heilman E."/>
            <person name="Heiman D."/>
            <person name="Howarth C."/>
            <person name="Mehta T."/>
            <person name="Neiman D."/>
            <person name="Pearson M."/>
            <person name="Roberts A."/>
            <person name="Saif S."/>
            <person name="Shea T."/>
            <person name="Shenoy N."/>
            <person name="Sisk P."/>
            <person name="Stolte C."/>
            <person name="Sykes S."/>
            <person name="White J."/>
            <person name="Yandava C."/>
            <person name="Burger G."/>
            <person name="Gray M.W."/>
            <person name="Holland P.W.H."/>
            <person name="King N."/>
            <person name="Lang F.B.F."/>
            <person name="Roger A.J."/>
            <person name="Ruiz-Trillo I."/>
            <person name="Haas B."/>
            <person name="Nusbaum C."/>
            <person name="Birren B."/>
        </authorList>
    </citation>
    <scope>NUCLEOTIDE SEQUENCE [LARGE SCALE GENOMIC DNA]</scope>
    <source>
        <strain evidence="14 15">JP610</strain>
    </source>
</reference>
<dbReference type="InterPro" id="IPR014001">
    <property type="entry name" value="Helicase_ATP-bd"/>
</dbReference>
<sequence>MRFPKAVLKVLEKKGIKRPTPIQIQGLPVALSGRDMIGIAFTGSGKTMVFCLPMVMLALEQETMLPFVGGRGPLPSAYHRHANWPDRRTTSWASSARHCAKEIRHALAMGGVNVKETLDVVKKGVHVLVGTTGRLMDMLNKQLVTLDLCKLMAMDEADRMVDDFEEDVRTIFSYFKAQRQTILFSATMPQKVQDFARSALVKPVIVNVGRAGAANLDVIQEVEYVKQEAKIVYLLECLQKTAPPALIFSENKADVDDIHEYLLLKGVEAVACPKLEGDQSKQMGITKKDQVLAEGGGDW</sequence>
<dbReference type="EC" id="3.6.4.13" evidence="1"/>
<dbReference type="EMBL" id="KQ241907">
    <property type="protein sequence ID" value="KNC82643.1"/>
    <property type="molecule type" value="Genomic_DNA"/>
</dbReference>
<evidence type="ECO:0000256" key="8">
    <source>
        <dbReference type="ARBA" id="ARBA00022840"/>
    </source>
</evidence>
<keyword evidence="5" id="KW-0378">Hydrolase</keyword>
<dbReference type="FunFam" id="3.40.50.300:FF:000657">
    <property type="entry name" value="Probable ATP-dependent RNA helicase DDX41"/>
    <property type="match status" value="1"/>
</dbReference>
<dbReference type="GO" id="GO:0005737">
    <property type="term" value="C:cytoplasm"/>
    <property type="evidence" value="ECO:0007669"/>
    <property type="project" value="UniProtKB-ARBA"/>
</dbReference>
<dbReference type="PROSITE" id="PS51195">
    <property type="entry name" value="Q_MOTIF"/>
    <property type="match status" value="1"/>
</dbReference>
<organism evidence="14 15">
    <name type="scientific">Sphaeroforma arctica JP610</name>
    <dbReference type="NCBI Taxonomy" id="667725"/>
    <lineage>
        <taxon>Eukaryota</taxon>
        <taxon>Ichthyosporea</taxon>
        <taxon>Ichthyophonida</taxon>
        <taxon>Sphaeroforma</taxon>
    </lineage>
</organism>
<comment type="catalytic activity">
    <reaction evidence="10">
        <text>ATP + H2O = ADP + phosphate + H(+)</text>
        <dbReference type="Rhea" id="RHEA:13065"/>
        <dbReference type="ChEBI" id="CHEBI:15377"/>
        <dbReference type="ChEBI" id="CHEBI:15378"/>
        <dbReference type="ChEBI" id="CHEBI:30616"/>
        <dbReference type="ChEBI" id="CHEBI:43474"/>
        <dbReference type="ChEBI" id="CHEBI:456216"/>
        <dbReference type="EC" id="3.6.4.13"/>
    </reaction>
</comment>
<dbReference type="SMART" id="SM00487">
    <property type="entry name" value="DEXDc"/>
    <property type="match status" value="1"/>
</dbReference>
<dbReference type="GO" id="GO:0005524">
    <property type="term" value="F:ATP binding"/>
    <property type="evidence" value="ECO:0007669"/>
    <property type="project" value="UniProtKB-KW"/>
</dbReference>
<keyword evidence="4" id="KW-0863">Zinc-finger</keyword>
<keyword evidence="3" id="KW-0547">Nucleotide-binding</keyword>
<keyword evidence="15" id="KW-1185">Reference proteome</keyword>
<protein>
    <recommendedName>
        <fullName evidence="1">RNA helicase</fullName>
        <ecNumber evidence="1">3.6.4.13</ecNumber>
    </recommendedName>
</protein>
<evidence type="ECO:0000256" key="1">
    <source>
        <dbReference type="ARBA" id="ARBA00012552"/>
    </source>
</evidence>
<keyword evidence="8" id="KW-0067">ATP-binding</keyword>
<evidence type="ECO:0000256" key="7">
    <source>
        <dbReference type="ARBA" id="ARBA00022833"/>
    </source>
</evidence>
<feature type="short sequence motif" description="Q motif" evidence="11">
    <location>
        <begin position="1"/>
        <end position="24"/>
    </location>
</feature>
<evidence type="ECO:0000256" key="4">
    <source>
        <dbReference type="ARBA" id="ARBA00022771"/>
    </source>
</evidence>
<dbReference type="Pfam" id="PF00270">
    <property type="entry name" value="DEAD"/>
    <property type="match status" value="2"/>
</dbReference>
<dbReference type="GeneID" id="25905587"/>
<evidence type="ECO:0000256" key="3">
    <source>
        <dbReference type="ARBA" id="ARBA00022741"/>
    </source>
</evidence>
<dbReference type="GO" id="GO:0003723">
    <property type="term" value="F:RNA binding"/>
    <property type="evidence" value="ECO:0007669"/>
    <property type="project" value="UniProtKB-KW"/>
</dbReference>
<keyword evidence="6" id="KW-0347">Helicase</keyword>
<feature type="domain" description="Helicase ATP-binding" evidence="12">
    <location>
        <begin position="27"/>
        <end position="206"/>
    </location>
</feature>
<dbReference type="GO" id="GO:0003724">
    <property type="term" value="F:RNA helicase activity"/>
    <property type="evidence" value="ECO:0007669"/>
    <property type="project" value="UniProtKB-EC"/>
</dbReference>